<protein>
    <submittedName>
        <fullName evidence="2">Uncharacterized protein</fullName>
    </submittedName>
</protein>
<organism evidence="2">
    <name type="scientific">Escherichia coli</name>
    <dbReference type="NCBI Taxonomy" id="562"/>
    <lineage>
        <taxon>Bacteria</taxon>
        <taxon>Pseudomonadati</taxon>
        <taxon>Pseudomonadota</taxon>
        <taxon>Gammaproteobacteria</taxon>
        <taxon>Enterobacterales</taxon>
        <taxon>Enterobacteriaceae</taxon>
        <taxon>Escherichia</taxon>
    </lineage>
</organism>
<name>A0A7U1HSP6_ECOLX</name>
<dbReference type="EMBL" id="MW390547">
    <property type="protein sequence ID" value="QQZ48183.1"/>
    <property type="molecule type" value="Genomic_DNA"/>
</dbReference>
<evidence type="ECO:0000313" key="2">
    <source>
        <dbReference type="EMBL" id="QQZ48183.1"/>
    </source>
</evidence>
<keyword evidence="1" id="KW-0812">Transmembrane</keyword>
<feature type="transmembrane region" description="Helical" evidence="1">
    <location>
        <begin position="15"/>
        <end position="33"/>
    </location>
</feature>
<accession>A0A7U1HSP6</accession>
<keyword evidence="1" id="KW-1133">Transmembrane helix</keyword>
<geneLocation type="plasmid" evidence="2">
    <name>pESBL3311-IncX1</name>
</geneLocation>
<keyword evidence="1" id="KW-0472">Membrane</keyword>
<sequence>MLNVSFRSTERQTPIIFVLALYSVSPLLLTPALSGDERIKVLAEQTGGAVFSALVEGRYSTSNNVREPL</sequence>
<proteinExistence type="predicted"/>
<reference evidence="2" key="1">
    <citation type="journal article" date="2021" name="Sci. Rep.">
        <title>Antibiotic resistance plasmid composition and architecture in Escherichia coli isolates from meat.</title>
        <authorList>
            <person name="Darphorn T.S."/>
            <person name="Bel K."/>
            <person name="Koenders-van Sint Anneland B.B."/>
            <person name="Brul S."/>
            <person name="Ter Kuile B.H."/>
        </authorList>
    </citation>
    <scope>NUCLEOTIDE SEQUENCE</scope>
    <source>
        <strain evidence="2">ESBL3311</strain>
    </source>
</reference>
<keyword evidence="2" id="KW-0614">Plasmid</keyword>
<dbReference type="AlphaFoldDB" id="A0A7U1HSP6"/>
<evidence type="ECO:0000256" key="1">
    <source>
        <dbReference type="SAM" id="Phobius"/>
    </source>
</evidence>